<dbReference type="Pfam" id="PF00005">
    <property type="entry name" value="ABC_tran"/>
    <property type="match status" value="1"/>
</dbReference>
<dbReference type="CDD" id="cd03218">
    <property type="entry name" value="ABC_YhbG"/>
    <property type="match status" value="1"/>
</dbReference>
<dbReference type="InterPro" id="IPR003439">
    <property type="entry name" value="ABC_transporter-like_ATP-bd"/>
</dbReference>
<dbReference type="InterPro" id="IPR051120">
    <property type="entry name" value="ABC_AA/LPS_Transport"/>
</dbReference>
<dbReference type="GO" id="GO:0055085">
    <property type="term" value="P:transmembrane transport"/>
    <property type="evidence" value="ECO:0007669"/>
    <property type="project" value="InterPro"/>
</dbReference>
<dbReference type="EMBL" id="JAEQNA010000004">
    <property type="protein sequence ID" value="MBL0421413.1"/>
    <property type="molecule type" value="Genomic_DNA"/>
</dbReference>
<dbReference type="GO" id="GO:0005524">
    <property type="term" value="F:ATP binding"/>
    <property type="evidence" value="ECO:0007669"/>
    <property type="project" value="UniProtKB-KW"/>
</dbReference>
<evidence type="ECO:0000256" key="8">
    <source>
        <dbReference type="ARBA" id="ARBA00022519"/>
    </source>
</evidence>
<comment type="similarity">
    <text evidence="3">Belongs to the ABC transporter superfamily. Outer membrane lipopolysaccharide export (TC 1.B.42) family.</text>
</comment>
<dbReference type="GO" id="GO:0043190">
    <property type="term" value="C:ATP-binding cassette (ABC) transporter complex"/>
    <property type="evidence" value="ECO:0007669"/>
    <property type="project" value="InterPro"/>
</dbReference>
<dbReference type="NCBIfam" id="TIGR04406">
    <property type="entry name" value="LPS_export_lptB"/>
    <property type="match status" value="1"/>
</dbReference>
<dbReference type="RefSeq" id="WP_201684473.1">
    <property type="nucleotide sequence ID" value="NZ_JAEQNA010000004.1"/>
</dbReference>
<dbReference type="InterPro" id="IPR030921">
    <property type="entry name" value="LPS_export_LptB"/>
</dbReference>
<comment type="function">
    <text evidence="13">Part of the ABC transporter complex LptBFG involved in the translocation of lipopolysaccharide (LPS) from the inner membrane to the outer membrane. Probably responsible for energy coupling to the transport system.</text>
</comment>
<dbReference type="PROSITE" id="PS00211">
    <property type="entry name" value="ABC_TRANSPORTER_1"/>
    <property type="match status" value="1"/>
</dbReference>
<dbReference type="InterPro" id="IPR017871">
    <property type="entry name" value="ABC_transporter-like_CS"/>
</dbReference>
<keyword evidence="7" id="KW-0963">Cytoplasm</keyword>
<evidence type="ECO:0000256" key="5">
    <source>
        <dbReference type="ARBA" id="ARBA00022448"/>
    </source>
</evidence>
<evidence type="ECO:0000313" key="17">
    <source>
        <dbReference type="Proteomes" id="UP000613011"/>
    </source>
</evidence>
<keyword evidence="8" id="KW-0997">Cell inner membrane</keyword>
<evidence type="ECO:0000256" key="4">
    <source>
        <dbReference type="ARBA" id="ARBA00017803"/>
    </source>
</evidence>
<dbReference type="AlphaFoldDB" id="A0A936ZQ55"/>
<accession>A0A936ZQ55</accession>
<evidence type="ECO:0000256" key="3">
    <source>
        <dbReference type="ARBA" id="ARBA00010865"/>
    </source>
</evidence>
<dbReference type="SMART" id="SM00382">
    <property type="entry name" value="AAA"/>
    <property type="match status" value="1"/>
</dbReference>
<evidence type="ECO:0000256" key="9">
    <source>
        <dbReference type="ARBA" id="ARBA00022741"/>
    </source>
</evidence>
<evidence type="ECO:0000256" key="7">
    <source>
        <dbReference type="ARBA" id="ARBA00022490"/>
    </source>
</evidence>
<name>A0A936ZQ55_9BURK</name>
<organism evidence="16 17">
    <name type="scientific">Ramlibacter aurantiacus</name>
    <dbReference type="NCBI Taxonomy" id="2801330"/>
    <lineage>
        <taxon>Bacteria</taxon>
        <taxon>Pseudomonadati</taxon>
        <taxon>Pseudomonadota</taxon>
        <taxon>Betaproteobacteria</taxon>
        <taxon>Burkholderiales</taxon>
        <taxon>Comamonadaceae</taxon>
        <taxon>Ramlibacter</taxon>
    </lineage>
</organism>
<dbReference type="Proteomes" id="UP000613011">
    <property type="component" value="Unassembled WGS sequence"/>
</dbReference>
<sequence>MTEAASSRPLEEPGQSLLQARHLQKSYGSRRVVKDVTLDVAKGEVVGLLGPNGAGKTTSFYMIVGLVRADAGEISIDGRPVQDMPIHRRSRLGLSYLPQEASIFRRLNVEDNVRAVLELQRDGQGRPLARSEIERRLTELLQELRVEHLRASPAVALSGGERRRVEIARALATQPRFILLDEPFAGIDPIAVIEIQRIIAFLKSRGIGVLITDHNVRETLGICDHAYIISDGQVLAEGTPNEIVNNADVRRVYLGEHFRM</sequence>
<evidence type="ECO:0000259" key="15">
    <source>
        <dbReference type="PROSITE" id="PS50893"/>
    </source>
</evidence>
<dbReference type="PROSITE" id="PS50893">
    <property type="entry name" value="ABC_TRANSPORTER_2"/>
    <property type="match status" value="1"/>
</dbReference>
<evidence type="ECO:0000256" key="11">
    <source>
        <dbReference type="ARBA" id="ARBA00022967"/>
    </source>
</evidence>
<evidence type="ECO:0000256" key="10">
    <source>
        <dbReference type="ARBA" id="ARBA00022840"/>
    </source>
</evidence>
<dbReference type="InterPro" id="IPR027417">
    <property type="entry name" value="P-loop_NTPase"/>
</dbReference>
<dbReference type="Pfam" id="PF12399">
    <property type="entry name" value="BCA_ABC_TP_C"/>
    <property type="match status" value="1"/>
</dbReference>
<comment type="subunit">
    <text evidence="14">Component of the lipopolysaccharide transport and assembly complex. The LptBFG transporter is composed of two ATP-binding proteins (LptB) and two transmembrane proteins (LptF and LptG).</text>
</comment>
<evidence type="ECO:0000256" key="12">
    <source>
        <dbReference type="ARBA" id="ARBA00023136"/>
    </source>
</evidence>
<dbReference type="PANTHER" id="PTHR45772">
    <property type="entry name" value="CONSERVED COMPONENT OF ABC TRANSPORTER FOR NATURAL AMINO ACIDS-RELATED"/>
    <property type="match status" value="1"/>
</dbReference>
<evidence type="ECO:0000256" key="1">
    <source>
        <dbReference type="ARBA" id="ARBA00004496"/>
    </source>
</evidence>
<reference evidence="16" key="1">
    <citation type="submission" date="2021-01" db="EMBL/GenBank/DDBJ databases">
        <title>Ramlibacter sp. strain AW1 16S ribosomal RNA gene Genome sequencing and assembly.</title>
        <authorList>
            <person name="Kang M."/>
        </authorList>
    </citation>
    <scope>NUCLEOTIDE SEQUENCE</scope>
    <source>
        <strain evidence="16">AW1</strain>
    </source>
</reference>
<gene>
    <name evidence="16" type="primary">lptB</name>
    <name evidence="16" type="ORF">JI739_13720</name>
</gene>
<keyword evidence="10 16" id="KW-0067">ATP-binding</keyword>
<evidence type="ECO:0000256" key="6">
    <source>
        <dbReference type="ARBA" id="ARBA00022475"/>
    </source>
</evidence>
<protein>
    <recommendedName>
        <fullName evidence="4">Lipopolysaccharide export system ATP-binding protein LptB</fullName>
    </recommendedName>
</protein>
<evidence type="ECO:0000313" key="16">
    <source>
        <dbReference type="EMBL" id="MBL0421413.1"/>
    </source>
</evidence>
<proteinExistence type="inferred from homology"/>
<keyword evidence="6" id="KW-1003">Cell membrane</keyword>
<keyword evidence="12" id="KW-0472">Membrane</keyword>
<dbReference type="PANTHER" id="PTHR45772:SF10">
    <property type="entry name" value="LIPOPOLYSACCHARIDE EXPORT SYSTEM ATP-BINDING PROTEIN LPTB"/>
    <property type="match status" value="1"/>
</dbReference>
<dbReference type="GO" id="GO:0005737">
    <property type="term" value="C:cytoplasm"/>
    <property type="evidence" value="ECO:0007669"/>
    <property type="project" value="UniProtKB-SubCell"/>
</dbReference>
<evidence type="ECO:0000256" key="14">
    <source>
        <dbReference type="ARBA" id="ARBA00026081"/>
    </source>
</evidence>
<keyword evidence="9" id="KW-0547">Nucleotide-binding</keyword>
<keyword evidence="5" id="KW-0813">Transport</keyword>
<comment type="caution">
    <text evidence="16">The sequence shown here is derived from an EMBL/GenBank/DDBJ whole genome shotgun (WGS) entry which is preliminary data.</text>
</comment>
<dbReference type="FunFam" id="3.40.50.300:FF:000151">
    <property type="entry name" value="Lipopolysaccharide ABC transporter ATP-binding protein"/>
    <property type="match status" value="1"/>
</dbReference>
<feature type="domain" description="ABC transporter" evidence="15">
    <location>
        <begin position="18"/>
        <end position="256"/>
    </location>
</feature>
<dbReference type="GO" id="GO:0016887">
    <property type="term" value="F:ATP hydrolysis activity"/>
    <property type="evidence" value="ECO:0007669"/>
    <property type="project" value="InterPro"/>
</dbReference>
<keyword evidence="17" id="KW-1185">Reference proteome</keyword>
<comment type="subcellular location">
    <subcellularLocation>
        <location evidence="2">Cell inner membrane</location>
        <topology evidence="2">Peripheral membrane protein</topology>
        <orientation evidence="2">Cytoplasmic side</orientation>
    </subcellularLocation>
    <subcellularLocation>
        <location evidence="1">Cytoplasm</location>
    </subcellularLocation>
</comment>
<evidence type="ECO:0000256" key="13">
    <source>
        <dbReference type="ARBA" id="ARBA00024818"/>
    </source>
</evidence>
<dbReference type="Gene3D" id="3.40.50.300">
    <property type="entry name" value="P-loop containing nucleotide triphosphate hydrolases"/>
    <property type="match status" value="1"/>
</dbReference>
<dbReference type="InterPro" id="IPR003593">
    <property type="entry name" value="AAA+_ATPase"/>
</dbReference>
<evidence type="ECO:0000256" key="2">
    <source>
        <dbReference type="ARBA" id="ARBA00004515"/>
    </source>
</evidence>
<dbReference type="InterPro" id="IPR032823">
    <property type="entry name" value="BCA_ABC_TP_C"/>
</dbReference>
<dbReference type="SUPFAM" id="SSF52540">
    <property type="entry name" value="P-loop containing nucleoside triphosphate hydrolases"/>
    <property type="match status" value="1"/>
</dbReference>
<keyword evidence="11" id="KW-1278">Translocase</keyword>